<evidence type="ECO:0000256" key="1">
    <source>
        <dbReference type="ARBA" id="ARBA00004167"/>
    </source>
</evidence>
<organism evidence="7 8">
    <name type="scientific">Thlaspi arvense</name>
    <name type="common">Field penny-cress</name>
    <dbReference type="NCBI Taxonomy" id="13288"/>
    <lineage>
        <taxon>Eukaryota</taxon>
        <taxon>Viridiplantae</taxon>
        <taxon>Streptophyta</taxon>
        <taxon>Embryophyta</taxon>
        <taxon>Tracheophyta</taxon>
        <taxon>Spermatophyta</taxon>
        <taxon>Magnoliopsida</taxon>
        <taxon>eudicotyledons</taxon>
        <taxon>Gunneridae</taxon>
        <taxon>Pentapetalae</taxon>
        <taxon>rosids</taxon>
        <taxon>malvids</taxon>
        <taxon>Brassicales</taxon>
        <taxon>Brassicaceae</taxon>
        <taxon>Thlaspideae</taxon>
        <taxon>Thlaspi</taxon>
    </lineage>
</organism>
<name>A0AAU9SLW9_THLAR</name>
<keyword evidence="2" id="KW-0812">Transmembrane</keyword>
<dbReference type="PANTHER" id="PTHR45631">
    <property type="entry name" value="OS07G0107800 PROTEIN-RELATED"/>
    <property type="match status" value="1"/>
</dbReference>
<sequence>MICLANDFLGSLREYGVLWWASVGANNFGHHSYCSSSRPTSLDCGLPANEQSPYNETFTRLQFSSDATFIQSGKTSKIQANLVSRYLKPYTTLRYFPDGIQNCYNLNVEKGRKHLIRASFVYGNYDGHDIKPVFDLYLGPNLWATIDLETQVNGTRKDMFHIPTSNSLKVCLVKTGETTPLLSALELRPVDNDSYITRSGSLSQQYRYYLSKSGSHPR</sequence>
<comment type="subcellular location">
    <subcellularLocation>
        <location evidence="1">Membrane</location>
        <topology evidence="1">Single-pass membrane protein</topology>
    </subcellularLocation>
</comment>
<reference evidence="7 8" key="1">
    <citation type="submission" date="2022-03" db="EMBL/GenBank/DDBJ databases">
        <authorList>
            <person name="Nunn A."/>
            <person name="Chopra R."/>
            <person name="Nunn A."/>
            <person name="Contreras Garrido A."/>
        </authorList>
    </citation>
    <scope>NUCLEOTIDE SEQUENCE [LARGE SCALE GENOMIC DNA]</scope>
</reference>
<evidence type="ECO:0000256" key="5">
    <source>
        <dbReference type="ARBA" id="ARBA00023136"/>
    </source>
</evidence>
<dbReference type="GO" id="GO:0016020">
    <property type="term" value="C:membrane"/>
    <property type="evidence" value="ECO:0007669"/>
    <property type="project" value="UniProtKB-SubCell"/>
</dbReference>
<dbReference type="PANTHER" id="PTHR45631:SF155">
    <property type="entry name" value="PROTEIN KINASE DOMAIN-CONTAINING PROTEIN"/>
    <property type="match status" value="1"/>
</dbReference>
<keyword evidence="5" id="KW-0472">Membrane</keyword>
<evidence type="ECO:0000313" key="8">
    <source>
        <dbReference type="Proteomes" id="UP000836841"/>
    </source>
</evidence>
<evidence type="ECO:0000256" key="2">
    <source>
        <dbReference type="ARBA" id="ARBA00022692"/>
    </source>
</evidence>
<dbReference type="AlphaFoldDB" id="A0AAU9SLW9"/>
<evidence type="ECO:0000256" key="4">
    <source>
        <dbReference type="ARBA" id="ARBA00022989"/>
    </source>
</evidence>
<dbReference type="EMBL" id="OU466862">
    <property type="protein sequence ID" value="CAH2069404.1"/>
    <property type="molecule type" value="Genomic_DNA"/>
</dbReference>
<dbReference type="Pfam" id="PF12819">
    <property type="entry name" value="Malectin_like"/>
    <property type="match status" value="1"/>
</dbReference>
<accession>A0AAU9SLW9</accession>
<dbReference type="Proteomes" id="UP000836841">
    <property type="component" value="Chromosome 6"/>
</dbReference>
<keyword evidence="8" id="KW-1185">Reference proteome</keyword>
<evidence type="ECO:0000259" key="6">
    <source>
        <dbReference type="Pfam" id="PF12819"/>
    </source>
</evidence>
<feature type="domain" description="Malectin-like" evidence="6">
    <location>
        <begin position="42"/>
        <end position="214"/>
    </location>
</feature>
<proteinExistence type="predicted"/>
<keyword evidence="3" id="KW-0732">Signal</keyword>
<protein>
    <recommendedName>
        <fullName evidence="6">Malectin-like domain-containing protein</fullName>
    </recommendedName>
</protein>
<gene>
    <name evidence="7" type="ORF">TAV2_LOCUS20700</name>
</gene>
<dbReference type="InterPro" id="IPR024788">
    <property type="entry name" value="Malectin-like_Carb-bd_dom"/>
</dbReference>
<keyword evidence="4" id="KW-1133">Transmembrane helix</keyword>
<evidence type="ECO:0000256" key="3">
    <source>
        <dbReference type="ARBA" id="ARBA00022729"/>
    </source>
</evidence>
<evidence type="ECO:0000313" key="7">
    <source>
        <dbReference type="EMBL" id="CAH2069404.1"/>
    </source>
</evidence>